<proteinExistence type="predicted"/>
<dbReference type="NCBIfam" id="TIGR00756">
    <property type="entry name" value="PPR"/>
    <property type="match status" value="2"/>
</dbReference>
<evidence type="ECO:0000313" key="3">
    <source>
        <dbReference type="EMBL" id="KAJ4965885.1"/>
    </source>
</evidence>
<dbReference type="AlphaFoldDB" id="A0A9Q0K8N2"/>
<organism evidence="3 4">
    <name type="scientific">Protea cynaroides</name>
    <dbReference type="NCBI Taxonomy" id="273540"/>
    <lineage>
        <taxon>Eukaryota</taxon>
        <taxon>Viridiplantae</taxon>
        <taxon>Streptophyta</taxon>
        <taxon>Embryophyta</taxon>
        <taxon>Tracheophyta</taxon>
        <taxon>Spermatophyta</taxon>
        <taxon>Magnoliopsida</taxon>
        <taxon>Proteales</taxon>
        <taxon>Proteaceae</taxon>
        <taxon>Protea</taxon>
    </lineage>
</organism>
<sequence>MFSVSLFPALSRFRHYCPSSRLFLHIIHTTSVSSSPCRRDLSLLLQRNVLHSHILQIHARIYRIGADQDDLIATRLIGRYPTQSALRVFCQLQKPNIFPINAIIRVLAENDLFVEAFSLFTALKFQSLSPNDFTLSFLLKACIRSNDARNVQKIHTHIVKFGFDYDSVICNGLLAAYVKGVRDLVSGRRVFDEMPEKVMLCSWTCLIAGYAQMHRSEEALLLFLRMIEDNLTPEDDTMVSVLSACSSLEIEEIQRWEKVLSEFSGNHNNNVLNPHSDFIDIVLIYLHGKLGRVEKSRELFDKLAEEVRRRSVLPWNATINGYVQNGCHVDALNIFRLMVEGFNPKPNHVTMVSVLSACAEVGDLSLGRWVYEYVKSNGRKRILESNPILATAFIDMYSKCGIPVKAREVFDRMVAKDVVSFNAMIMGLAINGKGEDALRLFSTMEDFGIYPNDSTFLGVLYACNHSGLVGAGRCIFQDMRLCYSITPKVEHYASYIDLLARVGHLEEALEVVISMPVKPNSLVLGALLGGCVVHSRLDLAQYIAIRLVEVDPVNSAGYVMLSNIYAVNCQWDDIAELRESMREKGVRKQPGCSWISINGVVHEFLIGSTSHHHIESIYCTLDGLHKEMKLFGS</sequence>
<dbReference type="GO" id="GO:0009451">
    <property type="term" value="P:RNA modification"/>
    <property type="evidence" value="ECO:0007669"/>
    <property type="project" value="InterPro"/>
</dbReference>
<dbReference type="Pfam" id="PF13041">
    <property type="entry name" value="PPR_2"/>
    <property type="match status" value="1"/>
</dbReference>
<dbReference type="SUPFAM" id="SSF48452">
    <property type="entry name" value="TPR-like"/>
    <property type="match status" value="1"/>
</dbReference>
<dbReference type="PROSITE" id="PS51375">
    <property type="entry name" value="PPR"/>
    <property type="match status" value="2"/>
</dbReference>
<keyword evidence="4" id="KW-1185">Reference proteome</keyword>
<dbReference type="Proteomes" id="UP001141806">
    <property type="component" value="Unassembled WGS sequence"/>
</dbReference>
<dbReference type="InterPro" id="IPR046848">
    <property type="entry name" value="E_motif"/>
</dbReference>
<dbReference type="Pfam" id="PF20431">
    <property type="entry name" value="E_motif"/>
    <property type="match status" value="1"/>
</dbReference>
<dbReference type="Gene3D" id="1.25.40.10">
    <property type="entry name" value="Tetratricopeptide repeat domain"/>
    <property type="match status" value="4"/>
</dbReference>
<reference evidence="3" key="1">
    <citation type="journal article" date="2023" name="Plant J.">
        <title>The genome of the king protea, Protea cynaroides.</title>
        <authorList>
            <person name="Chang J."/>
            <person name="Duong T.A."/>
            <person name="Schoeman C."/>
            <person name="Ma X."/>
            <person name="Roodt D."/>
            <person name="Barker N."/>
            <person name="Li Z."/>
            <person name="Van de Peer Y."/>
            <person name="Mizrachi E."/>
        </authorList>
    </citation>
    <scope>NUCLEOTIDE SEQUENCE</scope>
    <source>
        <tissue evidence="3">Young leaves</tissue>
    </source>
</reference>
<dbReference type="InterPro" id="IPR046960">
    <property type="entry name" value="PPR_At4g14850-like_plant"/>
</dbReference>
<accession>A0A9Q0K8N2</accession>
<dbReference type="Pfam" id="PF01535">
    <property type="entry name" value="PPR"/>
    <property type="match status" value="4"/>
</dbReference>
<dbReference type="OrthoDB" id="1865464at2759"/>
<dbReference type="FunFam" id="1.25.40.10:FF:000184">
    <property type="entry name" value="Pentatricopeptide repeat-containing protein, chloroplastic"/>
    <property type="match status" value="1"/>
</dbReference>
<protein>
    <recommendedName>
        <fullName evidence="5">Pentatricopeptide repeat-containing protein</fullName>
    </recommendedName>
</protein>
<dbReference type="EMBL" id="JAMYWD010000007">
    <property type="protein sequence ID" value="KAJ4965885.1"/>
    <property type="molecule type" value="Genomic_DNA"/>
</dbReference>
<dbReference type="InterPro" id="IPR011990">
    <property type="entry name" value="TPR-like_helical_dom_sf"/>
</dbReference>
<name>A0A9Q0K8N2_9MAGN</name>
<keyword evidence="1" id="KW-0677">Repeat</keyword>
<dbReference type="PANTHER" id="PTHR47926:SF537">
    <property type="entry name" value="PENTACOTRIPEPTIDE-REPEAT REGION OF PRORP DOMAIN-CONTAINING PROTEIN"/>
    <property type="match status" value="1"/>
</dbReference>
<dbReference type="PANTHER" id="PTHR47926">
    <property type="entry name" value="PENTATRICOPEPTIDE REPEAT-CONTAINING PROTEIN"/>
    <property type="match status" value="1"/>
</dbReference>
<comment type="caution">
    <text evidence="3">The sequence shown here is derived from an EMBL/GenBank/DDBJ whole genome shotgun (WGS) entry which is preliminary data.</text>
</comment>
<evidence type="ECO:0000256" key="1">
    <source>
        <dbReference type="ARBA" id="ARBA00022737"/>
    </source>
</evidence>
<feature type="repeat" description="PPR" evidence="2">
    <location>
        <begin position="417"/>
        <end position="451"/>
    </location>
</feature>
<evidence type="ECO:0000313" key="4">
    <source>
        <dbReference type="Proteomes" id="UP001141806"/>
    </source>
</evidence>
<evidence type="ECO:0000256" key="2">
    <source>
        <dbReference type="PROSITE-ProRule" id="PRU00708"/>
    </source>
</evidence>
<dbReference type="GO" id="GO:0003723">
    <property type="term" value="F:RNA binding"/>
    <property type="evidence" value="ECO:0007669"/>
    <property type="project" value="InterPro"/>
</dbReference>
<gene>
    <name evidence="3" type="ORF">NE237_017734</name>
</gene>
<dbReference type="FunFam" id="1.25.40.10:FF:000344">
    <property type="entry name" value="Pentatricopeptide repeat-containing protein"/>
    <property type="match status" value="1"/>
</dbReference>
<feature type="repeat" description="PPR" evidence="2">
    <location>
        <begin position="199"/>
        <end position="233"/>
    </location>
</feature>
<dbReference type="InterPro" id="IPR002885">
    <property type="entry name" value="PPR_rpt"/>
</dbReference>
<evidence type="ECO:0008006" key="5">
    <source>
        <dbReference type="Google" id="ProtNLM"/>
    </source>
</evidence>